<reference evidence="2 3" key="1">
    <citation type="submission" date="2019-04" db="EMBL/GenBank/DDBJ databases">
        <authorList>
            <person name="Grouzdev D.S."/>
            <person name="Nazina T.N."/>
        </authorList>
    </citation>
    <scope>NUCLEOTIDE SEQUENCE [LARGE SCALE GENOMIC DNA]</scope>
    <source>
        <strain evidence="2 3">SHC 3-19</strain>
    </source>
</reference>
<dbReference type="RefSeq" id="WP_138346361.1">
    <property type="nucleotide sequence ID" value="NZ_SROY01000001.1"/>
</dbReference>
<dbReference type="AlphaFoldDB" id="A0A5R9PG32"/>
<sequence>MDSFDATQQRARNPYDLLPPWIYPLHRMSGPSWCRVYRTRQGIELIVPNWEIIRNWYLFDSRIIPSVLAGAITRPDTVSARYVPWQPENTRLLPPDGAQIVHADRLSRDVALCLARLILDPAGREGAEYLHQSIKGNSQRPLIQLPPVKPPFRCLSRWNIDYVPVPAHGSEPERLLVTCLRGTQEPMPYQWIQVSSATDFRQGPHSNSELPRVHRNTTRIILPEEDALDLYGDGHDGSLESAPAIALFFGNSALNVEVRPPPDKTEQHYRGGHDDKPPVPIQGASVDDTALTQPGVAPLASSNVARADDHQRTKAHVLEIAPLFADVMTEVAAHPEIGTYWKGDFPFGTGTVRMHNSKRGTKRGFVVARLTNELRHIYLLDAETLTESESFRLILTERRHGGTLSEQHLQQWLGAFPHRPGCPWECETSLRLGLVLERVKHQPHLLNQTPERTRAQFKNRLTEKVLSLILR</sequence>
<dbReference type="EMBL" id="SROY01000001">
    <property type="protein sequence ID" value="TLX22481.1"/>
    <property type="molecule type" value="Genomic_DNA"/>
</dbReference>
<feature type="region of interest" description="Disordered" evidence="1">
    <location>
        <begin position="261"/>
        <end position="286"/>
    </location>
</feature>
<evidence type="ECO:0000313" key="3">
    <source>
        <dbReference type="Proteomes" id="UP000308508"/>
    </source>
</evidence>
<keyword evidence="3" id="KW-1185">Reference proteome</keyword>
<name>A0A5R9PG32_9GAMM</name>
<accession>A0A5R9PG32</accession>
<evidence type="ECO:0000256" key="1">
    <source>
        <dbReference type="SAM" id="MobiDB-lite"/>
    </source>
</evidence>
<organism evidence="2 3">
    <name type="scientific">Thermomonas fusca</name>
    <dbReference type="NCBI Taxonomy" id="215690"/>
    <lineage>
        <taxon>Bacteria</taxon>
        <taxon>Pseudomonadati</taxon>
        <taxon>Pseudomonadota</taxon>
        <taxon>Gammaproteobacteria</taxon>
        <taxon>Lysobacterales</taxon>
        <taxon>Lysobacteraceae</taxon>
        <taxon>Thermomonas</taxon>
    </lineage>
</organism>
<comment type="caution">
    <text evidence="2">The sequence shown here is derived from an EMBL/GenBank/DDBJ whole genome shotgun (WGS) entry which is preliminary data.</text>
</comment>
<dbReference type="Proteomes" id="UP000308508">
    <property type="component" value="Unassembled WGS sequence"/>
</dbReference>
<protein>
    <submittedName>
        <fullName evidence="2">Uncharacterized protein</fullName>
    </submittedName>
</protein>
<feature type="compositionally biased region" description="Basic and acidic residues" evidence="1">
    <location>
        <begin position="261"/>
        <end position="277"/>
    </location>
</feature>
<evidence type="ECO:0000313" key="2">
    <source>
        <dbReference type="EMBL" id="TLX22481.1"/>
    </source>
</evidence>
<proteinExistence type="predicted"/>
<gene>
    <name evidence="2" type="ORF">E5S66_00140</name>
</gene>